<dbReference type="KEGG" id="psl:Psta_0480"/>
<accession>D2R3D7</accession>
<dbReference type="InterPro" id="IPR002810">
    <property type="entry name" value="NfeD-like_C"/>
</dbReference>
<feature type="transmembrane region" description="Helical" evidence="6">
    <location>
        <begin position="53"/>
        <end position="75"/>
    </location>
</feature>
<evidence type="ECO:0000256" key="6">
    <source>
        <dbReference type="SAM" id="Phobius"/>
    </source>
</evidence>
<feature type="compositionally biased region" description="Polar residues" evidence="5">
    <location>
        <begin position="171"/>
        <end position="194"/>
    </location>
</feature>
<keyword evidence="9" id="KW-1185">Reference proteome</keyword>
<dbReference type="GO" id="GO:0016020">
    <property type="term" value="C:membrane"/>
    <property type="evidence" value="ECO:0007669"/>
    <property type="project" value="UniProtKB-SubCell"/>
</dbReference>
<dbReference type="OrthoDB" id="283587at2"/>
<dbReference type="SUPFAM" id="SSF141322">
    <property type="entry name" value="NfeD domain-like"/>
    <property type="match status" value="1"/>
</dbReference>
<feature type="transmembrane region" description="Helical" evidence="6">
    <location>
        <begin position="6"/>
        <end position="24"/>
    </location>
</feature>
<protein>
    <recommendedName>
        <fullName evidence="7">NfeD-like C-terminal domain-containing protein</fullName>
    </recommendedName>
</protein>
<keyword evidence="2 6" id="KW-0812">Transmembrane</keyword>
<reference evidence="8 9" key="1">
    <citation type="journal article" date="2009" name="Stand. Genomic Sci.">
        <title>Complete genome sequence of Pirellula staleyi type strain (ATCC 27377).</title>
        <authorList>
            <person name="Clum A."/>
            <person name="Tindall B.J."/>
            <person name="Sikorski J."/>
            <person name="Ivanova N."/>
            <person name="Mavrommatis K."/>
            <person name="Lucas S."/>
            <person name="Glavina del Rio T."/>
            <person name="Nolan M."/>
            <person name="Chen F."/>
            <person name="Tice H."/>
            <person name="Pitluck S."/>
            <person name="Cheng J.F."/>
            <person name="Chertkov O."/>
            <person name="Brettin T."/>
            <person name="Han C."/>
            <person name="Detter J.C."/>
            <person name="Kuske C."/>
            <person name="Bruce D."/>
            <person name="Goodwin L."/>
            <person name="Ovchinikova G."/>
            <person name="Pati A."/>
            <person name="Mikhailova N."/>
            <person name="Chen A."/>
            <person name="Palaniappan K."/>
            <person name="Land M."/>
            <person name="Hauser L."/>
            <person name="Chang Y.J."/>
            <person name="Jeffries C.D."/>
            <person name="Chain P."/>
            <person name="Rohde M."/>
            <person name="Goker M."/>
            <person name="Bristow J."/>
            <person name="Eisen J.A."/>
            <person name="Markowitz V."/>
            <person name="Hugenholtz P."/>
            <person name="Kyrpides N.C."/>
            <person name="Klenk H.P."/>
            <person name="Lapidus A."/>
        </authorList>
    </citation>
    <scope>NUCLEOTIDE SEQUENCE [LARGE SCALE GENOMIC DNA]</scope>
    <source>
        <strain evidence="9">ATCC 27377 / DSM 6068 / ICPB 4128</strain>
    </source>
</reference>
<keyword evidence="4 6" id="KW-0472">Membrane</keyword>
<evidence type="ECO:0000313" key="8">
    <source>
        <dbReference type="EMBL" id="ADB15168.1"/>
    </source>
</evidence>
<keyword evidence="3 6" id="KW-1133">Transmembrane helix</keyword>
<name>D2R3D7_PIRSD</name>
<evidence type="ECO:0000259" key="7">
    <source>
        <dbReference type="Pfam" id="PF01957"/>
    </source>
</evidence>
<dbReference type="InterPro" id="IPR012340">
    <property type="entry name" value="NA-bd_OB-fold"/>
</dbReference>
<dbReference type="eggNOG" id="COG1030">
    <property type="taxonomic scope" value="Bacteria"/>
</dbReference>
<evidence type="ECO:0000256" key="3">
    <source>
        <dbReference type="ARBA" id="ARBA00022989"/>
    </source>
</evidence>
<feature type="domain" description="NfeD-like C-terminal" evidence="7">
    <location>
        <begin position="106"/>
        <end position="161"/>
    </location>
</feature>
<feature type="region of interest" description="Disordered" evidence="5">
    <location>
        <begin position="169"/>
        <end position="202"/>
    </location>
</feature>
<dbReference type="Gene3D" id="2.40.50.140">
    <property type="entry name" value="Nucleic acid-binding proteins"/>
    <property type="match status" value="1"/>
</dbReference>
<evidence type="ECO:0000256" key="4">
    <source>
        <dbReference type="ARBA" id="ARBA00023136"/>
    </source>
</evidence>
<evidence type="ECO:0000256" key="2">
    <source>
        <dbReference type="ARBA" id="ARBA00022692"/>
    </source>
</evidence>
<organism evidence="8 9">
    <name type="scientific">Pirellula staleyi (strain ATCC 27377 / DSM 6068 / ICPB 4128)</name>
    <name type="common">Pirella staleyi</name>
    <dbReference type="NCBI Taxonomy" id="530564"/>
    <lineage>
        <taxon>Bacteria</taxon>
        <taxon>Pseudomonadati</taxon>
        <taxon>Planctomycetota</taxon>
        <taxon>Planctomycetia</taxon>
        <taxon>Pirellulales</taxon>
        <taxon>Pirellulaceae</taxon>
        <taxon>Pirellula</taxon>
    </lineage>
</organism>
<evidence type="ECO:0000313" key="9">
    <source>
        <dbReference type="Proteomes" id="UP000001887"/>
    </source>
</evidence>
<evidence type="ECO:0000256" key="1">
    <source>
        <dbReference type="ARBA" id="ARBA00004141"/>
    </source>
</evidence>
<sequence length="202" mass="21546">MDAAIWASLLLIAALVVLVLEFIIPSAGILSIVCAVLFIAAIVVGFADSVLTGATIMVVEVVLIPVVLALAIKVWPHTPLGRKMLLTPPENPDDVLPERLQSRELDRLIGKRGIAKSLMLPSGAIEIAGVHYDATSEGQTIELGTKVIVVKVSMNSLVVRPDTTIVAELSDSYQPSRAAQPSKPNQPESDNPLDQQMPDPFA</sequence>
<proteinExistence type="predicted"/>
<dbReference type="HOGENOM" id="CLU_1353592_0_0_0"/>
<dbReference type="Proteomes" id="UP000001887">
    <property type="component" value="Chromosome"/>
</dbReference>
<dbReference type="Pfam" id="PF01957">
    <property type="entry name" value="NfeD"/>
    <property type="match status" value="1"/>
</dbReference>
<gene>
    <name evidence="8" type="ordered locus">Psta_0480</name>
</gene>
<dbReference type="PANTHER" id="PTHR33507">
    <property type="entry name" value="INNER MEMBRANE PROTEIN YBBJ"/>
    <property type="match status" value="1"/>
</dbReference>
<evidence type="ECO:0000256" key="5">
    <source>
        <dbReference type="SAM" id="MobiDB-lite"/>
    </source>
</evidence>
<dbReference type="InterPro" id="IPR052165">
    <property type="entry name" value="Membrane_assoc_protease"/>
</dbReference>
<dbReference type="EMBL" id="CP001848">
    <property type="protein sequence ID" value="ADB15168.1"/>
    <property type="molecule type" value="Genomic_DNA"/>
</dbReference>
<dbReference type="AlphaFoldDB" id="D2R3D7"/>
<comment type="subcellular location">
    <subcellularLocation>
        <location evidence="1">Membrane</location>
        <topology evidence="1">Multi-pass membrane protein</topology>
    </subcellularLocation>
</comment>
<dbReference type="STRING" id="530564.Psta_0480"/>
<feature type="transmembrane region" description="Helical" evidence="6">
    <location>
        <begin position="29"/>
        <end position="47"/>
    </location>
</feature>